<dbReference type="RefSeq" id="WP_315625149.1">
    <property type="nucleotide sequence ID" value="NZ_JAUHMF010000002.1"/>
</dbReference>
<protein>
    <recommendedName>
        <fullName evidence="3">DNA methylase</fullName>
    </recommendedName>
</protein>
<reference evidence="1 2" key="1">
    <citation type="submission" date="2023-07" db="EMBL/GenBank/DDBJ databases">
        <title>Novel species of Thermanaerothrix with wide hydrolytic capabilities.</title>
        <authorList>
            <person name="Zayulina K.S."/>
            <person name="Podosokorskaya O.A."/>
            <person name="Elcheninov A.G."/>
        </authorList>
    </citation>
    <scope>NUCLEOTIDE SEQUENCE [LARGE SCALE GENOMIC DNA]</scope>
    <source>
        <strain evidence="1 2">4228-RoL</strain>
    </source>
</reference>
<organism evidence="1 2">
    <name type="scientific">Thermanaerothrix solaris</name>
    <dbReference type="NCBI Taxonomy" id="3058434"/>
    <lineage>
        <taxon>Bacteria</taxon>
        <taxon>Bacillati</taxon>
        <taxon>Chloroflexota</taxon>
        <taxon>Anaerolineae</taxon>
        <taxon>Anaerolineales</taxon>
        <taxon>Anaerolineaceae</taxon>
        <taxon>Thermanaerothrix</taxon>
    </lineage>
</organism>
<evidence type="ECO:0000313" key="2">
    <source>
        <dbReference type="Proteomes" id="UP001254165"/>
    </source>
</evidence>
<evidence type="ECO:0008006" key="3">
    <source>
        <dbReference type="Google" id="ProtNLM"/>
    </source>
</evidence>
<gene>
    <name evidence="1" type="ORF">QYE77_09430</name>
</gene>
<accession>A0ABU3NNS7</accession>
<sequence length="50" mass="5651">MVKLLETTNHRLPRQGIGIEIDPAYCALALKRLRLEAHLDQPGLMVTRTP</sequence>
<dbReference type="Proteomes" id="UP001254165">
    <property type="component" value="Unassembled WGS sequence"/>
</dbReference>
<keyword evidence="2" id="KW-1185">Reference proteome</keyword>
<dbReference type="EMBL" id="JAUHMF010000002">
    <property type="protein sequence ID" value="MDT8898489.1"/>
    <property type="molecule type" value="Genomic_DNA"/>
</dbReference>
<evidence type="ECO:0000313" key="1">
    <source>
        <dbReference type="EMBL" id="MDT8898489.1"/>
    </source>
</evidence>
<name>A0ABU3NNS7_9CHLR</name>
<comment type="caution">
    <text evidence="1">The sequence shown here is derived from an EMBL/GenBank/DDBJ whole genome shotgun (WGS) entry which is preliminary data.</text>
</comment>
<proteinExistence type="predicted"/>